<sequence length="748" mass="84324">MSYYNQPPPPVGVPPPQGYPPKDAYPPQGYPPQGGYPPAGYPPAGYPPQGYPPPAYGPAYGPPQPQHSNQKKEVGFVEGCLAALCCCFVLDDGVIRFIITLKMDQELADNENLLTRIQSLEHERDELRKDIEQLCMQQSGPGYLSVATRMHFQRTAGLEQEIENLKKKFAACTRENHNLQEELAEAYRIKSQLADLHSSEVAKNLESEKQLKFFQGCVATAFAERDHSIMEAENAKEKEESMSQKLKEVQNRLEELSSDCLDLRETNDTLRINLARQEEWNEVSKQVINKFYEIRQNSLEEFVDTCWDEKCQCLLHDPLEMWSFNDSSTSRYINSLEEGLETMKKTVDDLQNKLRMGVEIEKHLKLKVKDLELKLIRMADTVKSKISGFHQYYSHHRDHILNLLDNEKSNMNSTIGEIEEKIMQYSWAVQNLKDSEKELKTENDSEDGHLITNAKMKIPELPDPIADENVEASEALALALQEKVSALLLLSQQEERHLLERNVNAALQRKTEELQRNLLQVTHEKVKALMELAQVKEELQLLKEKSVDDLKRGAGTVERKLVSHEREGKLKGLLKASYLRRWVGTPEISGSEAAVYVDNEENYSSRKSAVDFARMKIENATLRESIESMEQLTTSIHRLRLSLLKAKESGTSEGPTSSVLEALKGIINEAKLIKTALSSSLPISWSAEVNIESSGGTLHDSSSDVLGGGESRLGKIDFVSAAGFEMVELLVSVAELLLKDYNMSESGS</sequence>
<evidence type="ECO:0000256" key="1">
    <source>
        <dbReference type="SAM" id="Coils"/>
    </source>
</evidence>
<evidence type="ECO:0000256" key="2">
    <source>
        <dbReference type="SAM" id="MobiDB-lite"/>
    </source>
</evidence>
<feature type="coiled-coil region" evidence="1">
    <location>
        <begin position="489"/>
        <end position="545"/>
    </location>
</feature>
<dbReference type="PANTHER" id="PTHR35712:SF1">
    <property type="entry name" value="MYOSIN HEAVY CHAIN-LIKE PROTEIN"/>
    <property type="match status" value="1"/>
</dbReference>
<comment type="caution">
    <text evidence="3">The sequence shown here is derived from an EMBL/GenBank/DDBJ whole genome shotgun (WGS) entry which is preliminary data.</text>
</comment>
<dbReference type="EMBL" id="JAGKQH010000019">
    <property type="protein sequence ID" value="KAG6571915.1"/>
    <property type="molecule type" value="Genomic_DNA"/>
</dbReference>
<organism evidence="3 4">
    <name type="scientific">Cucurbita argyrosperma subsp. sororia</name>
    <dbReference type="NCBI Taxonomy" id="37648"/>
    <lineage>
        <taxon>Eukaryota</taxon>
        <taxon>Viridiplantae</taxon>
        <taxon>Streptophyta</taxon>
        <taxon>Embryophyta</taxon>
        <taxon>Tracheophyta</taxon>
        <taxon>Spermatophyta</taxon>
        <taxon>Magnoliopsida</taxon>
        <taxon>eudicotyledons</taxon>
        <taxon>Gunneridae</taxon>
        <taxon>Pentapetalae</taxon>
        <taxon>rosids</taxon>
        <taxon>fabids</taxon>
        <taxon>Cucurbitales</taxon>
        <taxon>Cucurbitaceae</taxon>
        <taxon>Cucurbiteae</taxon>
        <taxon>Cucurbita</taxon>
    </lineage>
</organism>
<feature type="compositionally biased region" description="Low complexity" evidence="2">
    <location>
        <begin position="25"/>
        <end position="38"/>
    </location>
</feature>
<name>A0AAV6LWZ8_9ROSI</name>
<feature type="compositionally biased region" description="Pro residues" evidence="2">
    <location>
        <begin position="39"/>
        <end position="65"/>
    </location>
</feature>
<evidence type="ECO:0000313" key="3">
    <source>
        <dbReference type="EMBL" id="KAG6571915.1"/>
    </source>
</evidence>
<keyword evidence="1" id="KW-0175">Coiled coil</keyword>
<dbReference type="AlphaFoldDB" id="A0AAV6LWZ8"/>
<feature type="region of interest" description="Disordered" evidence="2">
    <location>
        <begin position="1"/>
        <end position="70"/>
    </location>
</feature>
<feature type="coiled-coil region" evidence="1">
    <location>
        <begin position="103"/>
        <end position="182"/>
    </location>
</feature>
<reference evidence="3 4" key="1">
    <citation type="journal article" date="2021" name="Hortic Res">
        <title>The domestication of Cucurbita argyrosperma as revealed by the genome of its wild relative.</title>
        <authorList>
            <person name="Barrera-Redondo J."/>
            <person name="Sanchez-de la Vega G."/>
            <person name="Aguirre-Liguori J.A."/>
            <person name="Castellanos-Morales G."/>
            <person name="Gutierrez-Guerrero Y.T."/>
            <person name="Aguirre-Dugua X."/>
            <person name="Aguirre-Planter E."/>
            <person name="Tenaillon M.I."/>
            <person name="Lira-Saade R."/>
            <person name="Eguiarte L.E."/>
        </authorList>
    </citation>
    <scope>NUCLEOTIDE SEQUENCE [LARGE SCALE GENOMIC DNA]</scope>
    <source>
        <strain evidence="3">JBR-2021</strain>
    </source>
</reference>
<accession>A0AAV6LWZ8</accession>
<feature type="non-terminal residue" evidence="3">
    <location>
        <position position="1"/>
    </location>
</feature>
<evidence type="ECO:0000313" key="4">
    <source>
        <dbReference type="Proteomes" id="UP000685013"/>
    </source>
</evidence>
<feature type="coiled-coil region" evidence="1">
    <location>
        <begin position="229"/>
        <end position="273"/>
    </location>
</feature>
<proteinExistence type="predicted"/>
<protein>
    <submittedName>
        <fullName evidence="3">Uncharacterized protein</fullName>
    </submittedName>
</protein>
<feature type="compositionally biased region" description="Pro residues" evidence="2">
    <location>
        <begin position="1"/>
        <end position="19"/>
    </location>
</feature>
<keyword evidence="4" id="KW-1185">Reference proteome</keyword>
<dbReference type="PANTHER" id="PTHR35712">
    <property type="entry name" value="MYOSIN HEAVY CHAIN-LIKE PROTEIN"/>
    <property type="match status" value="1"/>
</dbReference>
<dbReference type="Proteomes" id="UP000685013">
    <property type="component" value="Chromosome 19"/>
</dbReference>
<gene>
    <name evidence="3" type="ORF">SDJN03_28643</name>
</gene>